<keyword evidence="9" id="KW-0862">Zinc</keyword>
<evidence type="ECO:0000256" key="12">
    <source>
        <dbReference type="ARBA" id="ARBA00023136"/>
    </source>
</evidence>
<dbReference type="InterPro" id="IPR052348">
    <property type="entry name" value="Metallopeptidase_M50B"/>
</dbReference>
<evidence type="ECO:0000256" key="9">
    <source>
        <dbReference type="ARBA" id="ARBA00022833"/>
    </source>
</evidence>
<comment type="caution">
    <text evidence="14">The sequence shown here is derived from an EMBL/GenBank/DDBJ whole genome shotgun (WGS) entry which is preliminary data.</text>
</comment>
<keyword evidence="8" id="KW-0378">Hydrolase</keyword>
<dbReference type="GO" id="GO:0006508">
    <property type="term" value="P:proteolysis"/>
    <property type="evidence" value="ECO:0007669"/>
    <property type="project" value="UniProtKB-KW"/>
</dbReference>
<feature type="transmembrane region" description="Helical" evidence="13">
    <location>
        <begin position="182"/>
        <end position="215"/>
    </location>
</feature>
<evidence type="ECO:0000256" key="5">
    <source>
        <dbReference type="ARBA" id="ARBA00022670"/>
    </source>
</evidence>
<keyword evidence="5 14" id="KW-0645">Protease</keyword>
<evidence type="ECO:0000256" key="2">
    <source>
        <dbReference type="ARBA" id="ARBA00004651"/>
    </source>
</evidence>
<dbReference type="EMBL" id="JAKKDL010000005">
    <property type="protein sequence ID" value="MCF7529797.1"/>
    <property type="molecule type" value="Genomic_DNA"/>
</dbReference>
<gene>
    <name evidence="14" type="ORF">L4H06_06125</name>
</gene>
<dbReference type="GO" id="GO:0005886">
    <property type="term" value="C:plasma membrane"/>
    <property type="evidence" value="ECO:0007669"/>
    <property type="project" value="UniProtKB-SubCell"/>
</dbReference>
<dbReference type="InterPro" id="IPR044537">
    <property type="entry name" value="Rip2-like"/>
</dbReference>
<evidence type="ECO:0000256" key="13">
    <source>
        <dbReference type="SAM" id="Phobius"/>
    </source>
</evidence>
<evidence type="ECO:0000256" key="11">
    <source>
        <dbReference type="ARBA" id="ARBA00023049"/>
    </source>
</evidence>
<proteinExistence type="inferred from homology"/>
<keyword evidence="10 13" id="KW-1133">Transmembrane helix</keyword>
<feature type="transmembrane region" description="Helical" evidence="13">
    <location>
        <begin position="56"/>
        <end position="76"/>
    </location>
</feature>
<dbReference type="AlphaFoldDB" id="A0AAW5AI72"/>
<feature type="transmembrane region" description="Helical" evidence="13">
    <location>
        <begin position="139"/>
        <end position="161"/>
    </location>
</feature>
<keyword evidence="6 13" id="KW-0812">Transmembrane</keyword>
<evidence type="ECO:0000313" key="15">
    <source>
        <dbReference type="Proteomes" id="UP001201397"/>
    </source>
</evidence>
<accession>A0AAW5AI72</accession>
<dbReference type="PANTHER" id="PTHR35864">
    <property type="entry name" value="ZINC METALLOPROTEASE MJ0611-RELATED"/>
    <property type="match status" value="1"/>
</dbReference>
<evidence type="ECO:0000256" key="4">
    <source>
        <dbReference type="ARBA" id="ARBA00022475"/>
    </source>
</evidence>
<comment type="cofactor">
    <cofactor evidence="1">
        <name>Zn(2+)</name>
        <dbReference type="ChEBI" id="CHEBI:29105"/>
    </cofactor>
</comment>
<feature type="transmembrane region" description="Helical" evidence="13">
    <location>
        <begin position="96"/>
        <end position="119"/>
    </location>
</feature>
<keyword evidence="11" id="KW-0482">Metalloprotease</keyword>
<dbReference type="RefSeq" id="WP_237092781.1">
    <property type="nucleotide sequence ID" value="NZ_JAKKDL010000005.1"/>
</dbReference>
<evidence type="ECO:0000256" key="3">
    <source>
        <dbReference type="ARBA" id="ARBA00007931"/>
    </source>
</evidence>
<evidence type="ECO:0000256" key="7">
    <source>
        <dbReference type="ARBA" id="ARBA00022723"/>
    </source>
</evidence>
<reference evidence="14" key="1">
    <citation type="submission" date="2022-01" db="EMBL/GenBank/DDBJ databases">
        <title>Neisseria sp. ZJ104.</title>
        <authorList>
            <person name="Yang C."/>
        </authorList>
    </citation>
    <scope>NUCLEOTIDE SEQUENCE</scope>
    <source>
        <strain evidence="14">ZJ104</strain>
    </source>
</reference>
<evidence type="ECO:0000256" key="10">
    <source>
        <dbReference type="ARBA" id="ARBA00022989"/>
    </source>
</evidence>
<evidence type="ECO:0000256" key="1">
    <source>
        <dbReference type="ARBA" id="ARBA00001947"/>
    </source>
</evidence>
<keyword evidence="4" id="KW-1003">Cell membrane</keyword>
<dbReference type="CDD" id="cd06158">
    <property type="entry name" value="S2P-M50_like_1"/>
    <property type="match status" value="1"/>
</dbReference>
<comment type="subcellular location">
    <subcellularLocation>
        <location evidence="2">Cell membrane</location>
        <topology evidence="2">Multi-pass membrane protein</topology>
    </subcellularLocation>
</comment>
<comment type="similarity">
    <text evidence="3">Belongs to the peptidase M50B family.</text>
</comment>
<keyword evidence="7" id="KW-0479">Metal-binding</keyword>
<keyword evidence="12 13" id="KW-0472">Membrane</keyword>
<dbReference type="GO" id="GO:0046872">
    <property type="term" value="F:metal ion binding"/>
    <property type="evidence" value="ECO:0007669"/>
    <property type="project" value="UniProtKB-KW"/>
</dbReference>
<evidence type="ECO:0000256" key="6">
    <source>
        <dbReference type="ARBA" id="ARBA00022692"/>
    </source>
</evidence>
<evidence type="ECO:0000313" key="14">
    <source>
        <dbReference type="EMBL" id="MCF7529797.1"/>
    </source>
</evidence>
<evidence type="ECO:0000256" key="8">
    <source>
        <dbReference type="ARBA" id="ARBA00022801"/>
    </source>
</evidence>
<organism evidence="14 15">
    <name type="scientific">Neisseria lisongii</name>
    <dbReference type="NCBI Taxonomy" id="2912188"/>
    <lineage>
        <taxon>Bacteria</taxon>
        <taxon>Pseudomonadati</taxon>
        <taxon>Pseudomonadota</taxon>
        <taxon>Betaproteobacteria</taxon>
        <taxon>Neisseriales</taxon>
        <taxon>Neisseriaceae</taxon>
        <taxon>Neisseria</taxon>
    </lineage>
</organism>
<name>A0AAW5AI72_9NEIS</name>
<dbReference type="Proteomes" id="UP001201397">
    <property type="component" value="Unassembled WGS sequence"/>
</dbReference>
<dbReference type="PANTHER" id="PTHR35864:SF1">
    <property type="entry name" value="ZINC METALLOPROTEASE YWHC-RELATED"/>
    <property type="match status" value="1"/>
</dbReference>
<sequence>MFQKFDLGIFLLAVLPVLLALVGREVAKGYMARHWGDPTAEQHGFLTFNPLPHIDIVGTIIVPLFTFMLTPFMFGWCKPIPIDSRNFRNTRLAWRWVAASGPLANLAMAFFWGLILVLVPHAPVDFQYPLGEMAKYGVQINAVLTALSLLPILPWDGGIIIDSFLPAHLSQQYRKIEPYGTLIVILLLISGLLGSIIQPLYTLIVGLVSLLVSLLGG</sequence>
<protein>
    <submittedName>
        <fullName evidence="14">Site-2 protease family protein</fullName>
    </submittedName>
</protein>
<dbReference type="GO" id="GO:0008237">
    <property type="term" value="F:metallopeptidase activity"/>
    <property type="evidence" value="ECO:0007669"/>
    <property type="project" value="UniProtKB-KW"/>
</dbReference>